<evidence type="ECO:0000256" key="1">
    <source>
        <dbReference type="ARBA" id="ARBA00004123"/>
    </source>
</evidence>
<dbReference type="AlphaFoldDB" id="A0A8J6DA96"/>
<evidence type="ECO:0000313" key="9">
    <source>
        <dbReference type="Proteomes" id="UP000701853"/>
    </source>
</evidence>
<reference evidence="8 9" key="1">
    <citation type="journal article" date="2021" name="bioRxiv">
        <title>The Gossypium anomalum genome as a resource for cotton improvement and evolutionary analysis of hybrid incompatibility.</title>
        <authorList>
            <person name="Grover C.E."/>
            <person name="Yuan D."/>
            <person name="Arick M.A."/>
            <person name="Miller E.R."/>
            <person name="Hu G."/>
            <person name="Peterson D.G."/>
            <person name="Wendel J.F."/>
            <person name="Udall J.A."/>
        </authorList>
    </citation>
    <scope>NUCLEOTIDE SEQUENCE [LARGE SCALE GENOMIC DNA]</scope>
    <source>
        <strain evidence="8">JFW-Udall</strain>
        <tissue evidence="8">Leaf</tissue>
    </source>
</reference>
<proteinExistence type="inferred from homology"/>
<dbReference type="PANTHER" id="PTHR13476">
    <property type="entry name" value="CHROMATIN MODIFICATION-RELATED PROTEIN MEAF6"/>
    <property type="match status" value="1"/>
</dbReference>
<accession>A0A8J6DA96</accession>
<keyword evidence="5" id="KW-0175">Coiled coil</keyword>
<keyword evidence="7" id="KW-0539">Nucleus</keyword>
<gene>
    <name evidence="8" type="ORF">CXB51_008037</name>
</gene>
<keyword evidence="9" id="KW-1185">Reference proteome</keyword>
<evidence type="ECO:0000256" key="4">
    <source>
        <dbReference type="ARBA" id="ARBA00023015"/>
    </source>
</evidence>
<keyword evidence="4" id="KW-0805">Transcription regulation</keyword>
<evidence type="ECO:0000256" key="2">
    <source>
        <dbReference type="ARBA" id="ARBA00010916"/>
    </source>
</evidence>
<keyword evidence="3" id="KW-0156">Chromatin regulator</keyword>
<name>A0A8J6DA96_9ROSI</name>
<dbReference type="Proteomes" id="UP000701853">
    <property type="component" value="Chromosome 4"/>
</dbReference>
<protein>
    <submittedName>
        <fullName evidence="8">Uncharacterized protein</fullName>
    </submittedName>
</protein>
<dbReference type="GO" id="GO:0006325">
    <property type="term" value="P:chromatin organization"/>
    <property type="evidence" value="ECO:0007669"/>
    <property type="project" value="UniProtKB-KW"/>
</dbReference>
<comment type="subcellular location">
    <subcellularLocation>
        <location evidence="1">Nucleus</location>
    </subcellularLocation>
</comment>
<dbReference type="GO" id="GO:0000123">
    <property type="term" value="C:histone acetyltransferase complex"/>
    <property type="evidence" value="ECO:0007669"/>
    <property type="project" value="InterPro"/>
</dbReference>
<evidence type="ECO:0000313" key="8">
    <source>
        <dbReference type="EMBL" id="KAG8496853.1"/>
    </source>
</evidence>
<dbReference type="OrthoDB" id="440324at2759"/>
<keyword evidence="6" id="KW-0804">Transcription</keyword>
<comment type="caution">
    <text evidence="8">The sequence shown here is derived from an EMBL/GenBank/DDBJ whole genome shotgun (WGS) entry which is preliminary data.</text>
</comment>
<dbReference type="InterPro" id="IPR015418">
    <property type="entry name" value="Eaf6"/>
</dbReference>
<evidence type="ECO:0000256" key="6">
    <source>
        <dbReference type="ARBA" id="ARBA00023163"/>
    </source>
</evidence>
<dbReference type="EMBL" id="JAHUZN010000004">
    <property type="protein sequence ID" value="KAG8496853.1"/>
    <property type="molecule type" value="Genomic_DNA"/>
</dbReference>
<dbReference type="GO" id="GO:0005634">
    <property type="term" value="C:nucleus"/>
    <property type="evidence" value="ECO:0007669"/>
    <property type="project" value="UniProtKB-SubCell"/>
</dbReference>
<evidence type="ECO:0000256" key="3">
    <source>
        <dbReference type="ARBA" id="ARBA00022853"/>
    </source>
</evidence>
<evidence type="ECO:0000256" key="7">
    <source>
        <dbReference type="ARBA" id="ARBA00023242"/>
    </source>
</evidence>
<dbReference type="Pfam" id="PF09340">
    <property type="entry name" value="NuA4"/>
    <property type="match status" value="1"/>
</dbReference>
<organism evidence="8 9">
    <name type="scientific">Gossypium anomalum</name>
    <dbReference type="NCBI Taxonomy" id="47600"/>
    <lineage>
        <taxon>Eukaryota</taxon>
        <taxon>Viridiplantae</taxon>
        <taxon>Streptophyta</taxon>
        <taxon>Embryophyta</taxon>
        <taxon>Tracheophyta</taxon>
        <taxon>Spermatophyta</taxon>
        <taxon>Magnoliopsida</taxon>
        <taxon>eudicotyledons</taxon>
        <taxon>Gunneridae</taxon>
        <taxon>Pentapetalae</taxon>
        <taxon>rosids</taxon>
        <taxon>malvids</taxon>
        <taxon>Malvales</taxon>
        <taxon>Malvaceae</taxon>
        <taxon>Malvoideae</taxon>
        <taxon>Gossypium</taxon>
    </lineage>
</organism>
<comment type="similarity">
    <text evidence="2">Belongs to the EAF6 family.</text>
</comment>
<sequence length="72" mass="8560">MNKREKLQDRVSQYRKAIFELETNYLQDSSHFGHVLKGSEGFLSSSNNTTNQEKNPRIWRRFFVVVRPETGR</sequence>
<evidence type="ECO:0000256" key="5">
    <source>
        <dbReference type="ARBA" id="ARBA00023054"/>
    </source>
</evidence>